<dbReference type="Pfam" id="PF13579">
    <property type="entry name" value="Glyco_trans_4_4"/>
    <property type="match status" value="1"/>
</dbReference>
<dbReference type="PANTHER" id="PTHR45947:SF3">
    <property type="entry name" value="SULFOQUINOVOSYL TRANSFERASE SQD2"/>
    <property type="match status" value="1"/>
</dbReference>
<dbReference type="Proteomes" id="UP000027821">
    <property type="component" value="Unassembled WGS sequence"/>
</dbReference>
<evidence type="ECO:0000259" key="1">
    <source>
        <dbReference type="Pfam" id="PF00534"/>
    </source>
</evidence>
<comment type="caution">
    <text evidence="3">The sequence shown here is derived from an EMBL/GenBank/DDBJ whole genome shotgun (WGS) entry which is preliminary data.</text>
</comment>
<gene>
    <name evidence="3" type="ORF">EL17_16450</name>
</gene>
<dbReference type="InterPro" id="IPR050194">
    <property type="entry name" value="Glycosyltransferase_grp1"/>
</dbReference>
<evidence type="ECO:0000313" key="4">
    <source>
        <dbReference type="Proteomes" id="UP000027821"/>
    </source>
</evidence>
<dbReference type="Gene3D" id="3.40.50.2000">
    <property type="entry name" value="Glycogen Phosphorylase B"/>
    <property type="match status" value="2"/>
</dbReference>
<dbReference type="EMBL" id="JMIH01000024">
    <property type="protein sequence ID" value="KEO72337.1"/>
    <property type="molecule type" value="Genomic_DNA"/>
</dbReference>
<protein>
    <submittedName>
        <fullName evidence="3">Capsule biosynthesis protein CapM</fullName>
    </submittedName>
</protein>
<dbReference type="SUPFAM" id="SSF53756">
    <property type="entry name" value="UDP-Glycosyltransferase/glycogen phosphorylase"/>
    <property type="match status" value="1"/>
</dbReference>
<feature type="domain" description="Glycosyl transferase family 1" evidence="1">
    <location>
        <begin position="202"/>
        <end position="342"/>
    </location>
</feature>
<dbReference type="STRING" id="1048983.EL17_16450"/>
<dbReference type="Pfam" id="PF00534">
    <property type="entry name" value="Glycos_transf_1"/>
    <property type="match status" value="1"/>
</dbReference>
<feature type="domain" description="Glycosyltransferase subfamily 4-like N-terminal" evidence="2">
    <location>
        <begin position="22"/>
        <end position="169"/>
    </location>
</feature>
<dbReference type="OrthoDB" id="9790710at2"/>
<proteinExistence type="predicted"/>
<reference evidence="3 4" key="1">
    <citation type="submission" date="2014-04" db="EMBL/GenBank/DDBJ databases">
        <title>Characterization and application of a salt tolerant electro-active bacterium.</title>
        <authorList>
            <person name="Yang L."/>
            <person name="Wei S."/>
            <person name="Tay Q.X.M."/>
        </authorList>
    </citation>
    <scope>NUCLEOTIDE SEQUENCE [LARGE SCALE GENOMIC DNA]</scope>
    <source>
        <strain evidence="3 4">LY1</strain>
    </source>
</reference>
<dbReference type="InterPro" id="IPR001296">
    <property type="entry name" value="Glyco_trans_1"/>
</dbReference>
<dbReference type="AlphaFoldDB" id="A0A074LEW7"/>
<evidence type="ECO:0000259" key="2">
    <source>
        <dbReference type="Pfam" id="PF13579"/>
    </source>
</evidence>
<dbReference type="GO" id="GO:0016757">
    <property type="term" value="F:glycosyltransferase activity"/>
    <property type="evidence" value="ECO:0007669"/>
    <property type="project" value="InterPro"/>
</dbReference>
<organism evidence="3 4">
    <name type="scientific">Anditalea andensis</name>
    <dbReference type="NCBI Taxonomy" id="1048983"/>
    <lineage>
        <taxon>Bacteria</taxon>
        <taxon>Pseudomonadati</taxon>
        <taxon>Bacteroidota</taxon>
        <taxon>Cytophagia</taxon>
        <taxon>Cytophagales</taxon>
        <taxon>Cytophagaceae</taxon>
        <taxon>Anditalea</taxon>
    </lineage>
</organism>
<keyword evidence="4" id="KW-1185">Reference proteome</keyword>
<accession>A0A074LEW7</accession>
<dbReference type="RefSeq" id="WP_035076748.1">
    <property type="nucleotide sequence ID" value="NZ_JMIH01000024.1"/>
</dbReference>
<dbReference type="InterPro" id="IPR028098">
    <property type="entry name" value="Glyco_trans_4-like_N"/>
</dbReference>
<dbReference type="PANTHER" id="PTHR45947">
    <property type="entry name" value="SULFOQUINOVOSYL TRANSFERASE SQD2"/>
    <property type="match status" value="1"/>
</dbReference>
<evidence type="ECO:0000313" key="3">
    <source>
        <dbReference type="EMBL" id="KEO72337.1"/>
    </source>
</evidence>
<sequence>MPKLIRITTVPMSLKLLLTGQMRYFNEAGWDVKMVSADGKEVNELKRTEGCEHIVIPFTRKVTFFHDIYCLWLLIQLFNKEKPDIVHTHTPKAGLLGMLAAWVCGVKIRVHTLAGMPSMAATQQKAKLLIFTEKLTFKLAHEVWPNSPSLKDFILREKLVEPAKVKVLGEGSSNGVDLKKFSRESLKENHLVAAMMRVVPGDNEFVILAVGRLVRDKGIEDLVKAFLQSKIVNKSKLVLLGPLEQELNPLEDDIIRKIADHPKIVHIDWSDHVEHYMAISDVLVHASHREGCPNAIMQAGAMHLPVICSDVIGNIDIISQQKTGLIYPVRNVTALQEALEFAYVKREVMYCYAQNLYGEITSTFSREKMHALLKEEYERLLTIKNP</sequence>
<dbReference type="eggNOG" id="COG0438">
    <property type="taxonomic scope" value="Bacteria"/>
</dbReference>
<dbReference type="CDD" id="cd03808">
    <property type="entry name" value="GT4_CapM-like"/>
    <property type="match status" value="1"/>
</dbReference>
<name>A0A074LEW7_9BACT</name>